<dbReference type="RefSeq" id="WP_070659146.1">
    <property type="nucleotide sequence ID" value="NZ_MSKM01000019.1"/>
</dbReference>
<dbReference type="SUPFAM" id="SSF53335">
    <property type="entry name" value="S-adenosyl-L-methionine-dependent methyltransferases"/>
    <property type="match status" value="1"/>
</dbReference>
<dbReference type="InterPro" id="IPR029063">
    <property type="entry name" value="SAM-dependent_MTases_sf"/>
</dbReference>
<dbReference type="PRINTS" id="PR00507">
    <property type="entry name" value="N12N6MTFRASE"/>
</dbReference>
<dbReference type="GO" id="GO:0032259">
    <property type="term" value="P:methylation"/>
    <property type="evidence" value="ECO:0007669"/>
    <property type="project" value="UniProtKB-KW"/>
</dbReference>
<dbReference type="Proteomes" id="UP000185772">
    <property type="component" value="Unassembled WGS sequence"/>
</dbReference>
<dbReference type="Pfam" id="PF07669">
    <property type="entry name" value="Eco57I"/>
    <property type="match status" value="1"/>
</dbReference>
<dbReference type="PANTHER" id="PTHR33841">
    <property type="entry name" value="DNA METHYLTRANSFERASE YEEA-RELATED"/>
    <property type="match status" value="1"/>
</dbReference>
<organism evidence="8 9">
    <name type="scientific">Actinomyces oris</name>
    <dbReference type="NCBI Taxonomy" id="544580"/>
    <lineage>
        <taxon>Bacteria</taxon>
        <taxon>Bacillati</taxon>
        <taxon>Actinomycetota</taxon>
        <taxon>Actinomycetes</taxon>
        <taxon>Actinomycetales</taxon>
        <taxon>Actinomycetaceae</taxon>
        <taxon>Actinomyces</taxon>
    </lineage>
</organism>
<evidence type="ECO:0000256" key="5">
    <source>
        <dbReference type="ARBA" id="ARBA00022691"/>
    </source>
</evidence>
<name>A0A1Q8VYU5_9ACTO</name>
<dbReference type="GO" id="GO:0003676">
    <property type="term" value="F:nucleic acid binding"/>
    <property type="evidence" value="ECO:0007669"/>
    <property type="project" value="InterPro"/>
</dbReference>
<dbReference type="InterPro" id="IPR002052">
    <property type="entry name" value="DNA_methylase_N6_adenine_CS"/>
</dbReference>
<reference evidence="8 9" key="1">
    <citation type="submission" date="2016-12" db="EMBL/GenBank/DDBJ databases">
        <title>Genomic comparison of strains in the 'Actinomyces naeslundii' group.</title>
        <authorList>
            <person name="Mughal S.R."/>
            <person name="Do T."/>
            <person name="Gilbert S.C."/>
            <person name="Witherden E.A."/>
            <person name="Didelot X."/>
            <person name="Beighton D."/>
        </authorList>
    </citation>
    <scope>NUCLEOTIDE SEQUENCE [LARGE SCALE GENOMIC DNA]</scope>
    <source>
        <strain evidence="8 9">MMRCO6-1</strain>
    </source>
</reference>
<evidence type="ECO:0000313" key="9">
    <source>
        <dbReference type="Proteomes" id="UP000185772"/>
    </source>
</evidence>
<feature type="domain" description="Type II methyltransferase M.TaqI-like" evidence="7">
    <location>
        <begin position="119"/>
        <end position="218"/>
    </location>
</feature>
<accession>A0A1Q8VYU5</accession>
<dbReference type="PROSITE" id="PS00092">
    <property type="entry name" value="N6_MTASE"/>
    <property type="match status" value="1"/>
</dbReference>
<evidence type="ECO:0000256" key="1">
    <source>
        <dbReference type="ARBA" id="ARBA00006594"/>
    </source>
</evidence>
<keyword evidence="3" id="KW-0489">Methyltransferase</keyword>
<proteinExistence type="inferred from homology"/>
<dbReference type="EMBL" id="MSKM01000019">
    <property type="protein sequence ID" value="OLO53628.1"/>
    <property type="molecule type" value="Genomic_DNA"/>
</dbReference>
<dbReference type="Gene3D" id="3.40.50.150">
    <property type="entry name" value="Vaccinia Virus protein VP39"/>
    <property type="match status" value="1"/>
</dbReference>
<keyword evidence="4" id="KW-0808">Transferase</keyword>
<comment type="caution">
    <text evidence="8">The sequence shown here is derived from an EMBL/GenBank/DDBJ whole genome shotgun (WGS) entry which is preliminary data.</text>
</comment>
<comment type="similarity">
    <text evidence="1">Belongs to the N(4)/N(6)-methyltransferase family.</text>
</comment>
<comment type="catalytic activity">
    <reaction evidence="6">
        <text>a 2'-deoxyadenosine in DNA + S-adenosyl-L-methionine = an N(6)-methyl-2'-deoxyadenosine in DNA + S-adenosyl-L-homocysteine + H(+)</text>
        <dbReference type="Rhea" id="RHEA:15197"/>
        <dbReference type="Rhea" id="RHEA-COMP:12418"/>
        <dbReference type="Rhea" id="RHEA-COMP:12419"/>
        <dbReference type="ChEBI" id="CHEBI:15378"/>
        <dbReference type="ChEBI" id="CHEBI:57856"/>
        <dbReference type="ChEBI" id="CHEBI:59789"/>
        <dbReference type="ChEBI" id="CHEBI:90615"/>
        <dbReference type="ChEBI" id="CHEBI:90616"/>
        <dbReference type="EC" id="2.1.1.72"/>
    </reaction>
</comment>
<evidence type="ECO:0000313" key="8">
    <source>
        <dbReference type="EMBL" id="OLO53628.1"/>
    </source>
</evidence>
<evidence type="ECO:0000256" key="2">
    <source>
        <dbReference type="ARBA" id="ARBA00011900"/>
    </source>
</evidence>
<protein>
    <recommendedName>
        <fullName evidence="2">site-specific DNA-methyltransferase (adenine-specific)</fullName>
        <ecNumber evidence="2">2.1.1.72</ecNumber>
    </recommendedName>
</protein>
<dbReference type="PANTHER" id="PTHR33841:SF5">
    <property type="entry name" value="DNA METHYLASE (MODIFICATION METHYLASE) (METHYLTRANSFERASE)-RELATED"/>
    <property type="match status" value="1"/>
</dbReference>
<evidence type="ECO:0000259" key="7">
    <source>
        <dbReference type="Pfam" id="PF07669"/>
    </source>
</evidence>
<dbReference type="AlphaFoldDB" id="A0A1Q8VYU5"/>
<gene>
    <name evidence="8" type="ORF">BKH27_05640</name>
</gene>
<keyword evidence="5" id="KW-0949">S-adenosyl-L-methionine</keyword>
<evidence type="ECO:0000256" key="6">
    <source>
        <dbReference type="ARBA" id="ARBA00047942"/>
    </source>
</evidence>
<evidence type="ECO:0000256" key="4">
    <source>
        <dbReference type="ARBA" id="ARBA00022679"/>
    </source>
</evidence>
<dbReference type="InterPro" id="IPR050953">
    <property type="entry name" value="N4_N6_ade-DNA_methylase"/>
</dbReference>
<dbReference type="EC" id="2.1.1.72" evidence="2"/>
<dbReference type="GO" id="GO:0006304">
    <property type="term" value="P:DNA modification"/>
    <property type="evidence" value="ECO:0007669"/>
    <property type="project" value="InterPro"/>
</dbReference>
<dbReference type="InterPro" id="IPR011639">
    <property type="entry name" value="MethylTrfase_TaqI-like_dom"/>
</dbReference>
<sequence>MNLLERAAARREMSLAGLDAASQAELGQFFTPVAVARIMADLVRLPESGMFRVLDPGAGSGVLTAAVVDRLRRERPDLQVVLTAVEADRTLWPVLADTLADCEMEARVVTALVKGDFVDWALRTDERFDLVIQNPPYRKIRSGSALDRNLRTVGIGVPNIYAGFMALGTILLDADGQQVSITPRSWMNGTYFRQFRRTLLDSFGIDGIHTFQSRSEVFGDLGVLQETIIVSVTRGVQPPVVRLSSSVDHRDMPTVRDVPASQVVTDDFVFVPASREDAEAVEWMRCAHYSLTDLGLTVSTGRVVDFRLREHLRNSCGNDVVPMVYSANIVDNVVLHPRPSIKKPQWFHAEGPLRSKVLVPAGTYVLVKRFSAKEERRRIVAAVWSDDVRQPAFDNKLNYIHCSGRGVDRELALGLAVWLNSKQVDDFFRVFSGHTQVNAGDLRKMKFPSIERLLLLGRSELGPDDAVRQVMAAERMEAA</sequence>
<evidence type="ECO:0000256" key="3">
    <source>
        <dbReference type="ARBA" id="ARBA00022603"/>
    </source>
</evidence>
<dbReference type="GO" id="GO:0009007">
    <property type="term" value="F:site-specific DNA-methyltransferase (adenine-specific) activity"/>
    <property type="evidence" value="ECO:0007669"/>
    <property type="project" value="UniProtKB-EC"/>
</dbReference>
<dbReference type="CDD" id="cd02440">
    <property type="entry name" value="AdoMet_MTases"/>
    <property type="match status" value="1"/>
</dbReference>